<dbReference type="PANTHER" id="PTHR47129">
    <property type="entry name" value="QUINONE OXIDOREDUCTASE 2"/>
    <property type="match status" value="1"/>
</dbReference>
<dbReference type="AlphaFoldDB" id="A0A5J5GM06"/>
<dbReference type="Proteomes" id="UP000326554">
    <property type="component" value="Unassembled WGS sequence"/>
</dbReference>
<organism evidence="2 3">
    <name type="scientific">Histidinibacterium aquaticum</name>
    <dbReference type="NCBI Taxonomy" id="2613962"/>
    <lineage>
        <taxon>Bacteria</taxon>
        <taxon>Pseudomonadati</taxon>
        <taxon>Pseudomonadota</taxon>
        <taxon>Alphaproteobacteria</taxon>
        <taxon>Rhodobacterales</taxon>
        <taxon>Paracoccaceae</taxon>
        <taxon>Histidinibacterium</taxon>
    </lineage>
</organism>
<protein>
    <submittedName>
        <fullName evidence="2">SDR family oxidoreductase</fullName>
    </submittedName>
</protein>
<dbReference type="SUPFAM" id="SSF51735">
    <property type="entry name" value="NAD(P)-binding Rossmann-fold domains"/>
    <property type="match status" value="1"/>
</dbReference>
<evidence type="ECO:0000259" key="1">
    <source>
        <dbReference type="Pfam" id="PF13460"/>
    </source>
</evidence>
<dbReference type="InterPro" id="IPR052718">
    <property type="entry name" value="NmrA-type_oxidoreductase"/>
</dbReference>
<evidence type="ECO:0000313" key="3">
    <source>
        <dbReference type="Proteomes" id="UP000326554"/>
    </source>
</evidence>
<accession>A0A5J5GM06</accession>
<evidence type="ECO:0000313" key="2">
    <source>
        <dbReference type="EMBL" id="KAA9009077.1"/>
    </source>
</evidence>
<dbReference type="Pfam" id="PF13460">
    <property type="entry name" value="NAD_binding_10"/>
    <property type="match status" value="1"/>
</dbReference>
<name>A0A5J5GM06_9RHOB</name>
<dbReference type="InterPro" id="IPR036291">
    <property type="entry name" value="NAD(P)-bd_dom_sf"/>
</dbReference>
<dbReference type="PANTHER" id="PTHR47129:SF1">
    <property type="entry name" value="NMRA-LIKE DOMAIN-CONTAINING PROTEIN"/>
    <property type="match status" value="1"/>
</dbReference>
<dbReference type="Gene3D" id="3.90.25.10">
    <property type="entry name" value="UDP-galactose 4-epimerase, domain 1"/>
    <property type="match status" value="1"/>
</dbReference>
<proteinExistence type="predicted"/>
<gene>
    <name evidence="2" type="ORF">F3S47_07430</name>
</gene>
<sequence>MSIAVTGSTGHLGRRVIAGLKGATDTPIVALARDPAKGADLGVEVRAFDYDSSGTLAPALEGVETLLLISGSELGERSRQHRAVIEAAKEAGVGRVVYTSVLHAPTSTLALAPEHRETEAALAESGLAHTLLRNGWYTENYAPAVSTAMEHGAVFGAAGRGRISSATRDDFAAAAVAALTRPETEGQVFELAGDESWTMDDLAAELTRQTQREIPYRDMSVEEYAGLLQQSGMPEGMAGMIAGMDAEIARGVLHDDSGDLSRLIGRPTTRLSDWVAAQLS</sequence>
<comment type="caution">
    <text evidence="2">The sequence shown here is derived from an EMBL/GenBank/DDBJ whole genome shotgun (WGS) entry which is preliminary data.</text>
</comment>
<dbReference type="CDD" id="cd05269">
    <property type="entry name" value="TMR_SDR_a"/>
    <property type="match status" value="1"/>
</dbReference>
<dbReference type="InterPro" id="IPR016040">
    <property type="entry name" value="NAD(P)-bd_dom"/>
</dbReference>
<feature type="domain" description="NAD(P)-binding" evidence="1">
    <location>
        <begin position="7"/>
        <end position="182"/>
    </location>
</feature>
<dbReference type="EMBL" id="VYQE01000002">
    <property type="protein sequence ID" value="KAA9009077.1"/>
    <property type="molecule type" value="Genomic_DNA"/>
</dbReference>
<reference evidence="2 3" key="1">
    <citation type="submission" date="2019-09" db="EMBL/GenBank/DDBJ databases">
        <authorList>
            <person name="Park J.-S."/>
            <person name="Choi H.-J."/>
        </authorList>
    </citation>
    <scope>NUCLEOTIDE SEQUENCE [LARGE SCALE GENOMIC DNA]</scope>
    <source>
        <strain evidence="2 3">176SS1-4</strain>
    </source>
</reference>
<keyword evidence="3" id="KW-1185">Reference proteome</keyword>
<dbReference type="Gene3D" id="3.40.50.720">
    <property type="entry name" value="NAD(P)-binding Rossmann-like Domain"/>
    <property type="match status" value="1"/>
</dbReference>
<dbReference type="RefSeq" id="WP_150444610.1">
    <property type="nucleotide sequence ID" value="NZ_VYQE01000002.1"/>
</dbReference>